<comment type="subunit">
    <text evidence="10">Homopentamer.</text>
</comment>
<keyword evidence="5 10" id="KW-0812">Transmembrane</keyword>
<dbReference type="EMBL" id="DXFD01000060">
    <property type="protein sequence ID" value="HIX46863.1"/>
    <property type="molecule type" value="Genomic_DNA"/>
</dbReference>
<protein>
    <recommendedName>
        <fullName evidence="10">Large-conductance mechanosensitive channel</fullName>
    </recommendedName>
</protein>
<dbReference type="Gene3D" id="1.10.1200.120">
    <property type="entry name" value="Large-conductance mechanosensitive channel, MscL, domain 1"/>
    <property type="match status" value="1"/>
</dbReference>
<dbReference type="PANTHER" id="PTHR30266">
    <property type="entry name" value="MECHANOSENSITIVE CHANNEL MSCL"/>
    <property type="match status" value="1"/>
</dbReference>
<comment type="similarity">
    <text evidence="2 10">Belongs to the MscL family.</text>
</comment>
<dbReference type="AlphaFoldDB" id="A0A9D1VU38"/>
<proteinExistence type="inferred from homology"/>
<dbReference type="InterPro" id="IPR036019">
    <property type="entry name" value="MscL_channel"/>
</dbReference>
<evidence type="ECO:0000256" key="6">
    <source>
        <dbReference type="ARBA" id="ARBA00022989"/>
    </source>
</evidence>
<keyword evidence="4 10" id="KW-1003">Cell membrane</keyword>
<evidence type="ECO:0000256" key="5">
    <source>
        <dbReference type="ARBA" id="ARBA00022692"/>
    </source>
</evidence>
<keyword evidence="8 10" id="KW-0472">Membrane</keyword>
<gene>
    <name evidence="10 12" type="primary">mscL</name>
    <name evidence="12" type="ORF">H9737_04135</name>
</gene>
<feature type="region of interest" description="Disordered" evidence="11">
    <location>
        <begin position="122"/>
        <end position="163"/>
    </location>
</feature>
<comment type="caution">
    <text evidence="12">The sequence shown here is derived from an EMBL/GenBank/DDBJ whole genome shotgun (WGS) entry which is preliminary data.</text>
</comment>
<keyword evidence="7 10" id="KW-0406">Ion transport</keyword>
<dbReference type="PANTHER" id="PTHR30266:SF2">
    <property type="entry name" value="LARGE-CONDUCTANCE MECHANOSENSITIVE CHANNEL"/>
    <property type="match status" value="1"/>
</dbReference>
<dbReference type="GO" id="GO:0008381">
    <property type="term" value="F:mechanosensitive monoatomic ion channel activity"/>
    <property type="evidence" value="ECO:0007669"/>
    <property type="project" value="UniProtKB-UniRule"/>
</dbReference>
<dbReference type="PROSITE" id="PS01327">
    <property type="entry name" value="MSCL"/>
    <property type="match status" value="1"/>
</dbReference>
<accession>A0A9D1VU38</accession>
<dbReference type="Proteomes" id="UP000824249">
    <property type="component" value="Unassembled WGS sequence"/>
</dbReference>
<reference evidence="12" key="1">
    <citation type="journal article" date="2021" name="PeerJ">
        <title>Extensive microbial diversity within the chicken gut microbiome revealed by metagenomics and culture.</title>
        <authorList>
            <person name="Gilroy R."/>
            <person name="Ravi A."/>
            <person name="Getino M."/>
            <person name="Pursley I."/>
            <person name="Horton D.L."/>
            <person name="Alikhan N.F."/>
            <person name="Baker D."/>
            <person name="Gharbi K."/>
            <person name="Hall N."/>
            <person name="Watson M."/>
            <person name="Adriaenssens E.M."/>
            <person name="Foster-Nyarko E."/>
            <person name="Jarju S."/>
            <person name="Secka A."/>
            <person name="Antonio M."/>
            <person name="Oren A."/>
            <person name="Chaudhuri R.R."/>
            <person name="La Ragione R."/>
            <person name="Hildebrand F."/>
            <person name="Pallen M.J."/>
        </authorList>
    </citation>
    <scope>NUCLEOTIDE SEQUENCE</scope>
    <source>
        <strain evidence="12">26628</strain>
    </source>
</reference>
<evidence type="ECO:0000256" key="3">
    <source>
        <dbReference type="ARBA" id="ARBA00022448"/>
    </source>
</evidence>
<organism evidence="12 13">
    <name type="scientific">Candidatus Borkfalkia faecigallinarum</name>
    <dbReference type="NCBI Taxonomy" id="2838509"/>
    <lineage>
        <taxon>Bacteria</taxon>
        <taxon>Bacillati</taxon>
        <taxon>Bacillota</taxon>
        <taxon>Clostridia</taxon>
        <taxon>Christensenellales</taxon>
        <taxon>Christensenellaceae</taxon>
        <taxon>Candidatus Borkfalkia</taxon>
    </lineage>
</organism>
<reference evidence="12" key="2">
    <citation type="submission" date="2021-04" db="EMBL/GenBank/DDBJ databases">
        <authorList>
            <person name="Gilroy R."/>
        </authorList>
    </citation>
    <scope>NUCLEOTIDE SEQUENCE</scope>
    <source>
        <strain evidence="12">26628</strain>
    </source>
</reference>
<comment type="function">
    <text evidence="10">Channel that opens in response to stretch forces in the membrane lipid bilayer. May participate in the regulation of osmotic pressure changes within the cell.</text>
</comment>
<dbReference type="HAMAP" id="MF_00115">
    <property type="entry name" value="MscL"/>
    <property type="match status" value="1"/>
</dbReference>
<feature type="transmembrane region" description="Helical" evidence="10">
    <location>
        <begin position="90"/>
        <end position="111"/>
    </location>
</feature>
<evidence type="ECO:0000256" key="4">
    <source>
        <dbReference type="ARBA" id="ARBA00022475"/>
    </source>
</evidence>
<keyword evidence="6 10" id="KW-1133">Transmembrane helix</keyword>
<evidence type="ECO:0000256" key="7">
    <source>
        <dbReference type="ARBA" id="ARBA00023065"/>
    </source>
</evidence>
<feature type="transmembrane region" description="Helical" evidence="10">
    <location>
        <begin position="21"/>
        <end position="44"/>
    </location>
</feature>
<dbReference type="InterPro" id="IPR019823">
    <property type="entry name" value="Mechanosensitive_channel_CS"/>
</dbReference>
<sequence>MKKERKKSTFWQDFKAFISRGNIIDLAVGLVVGAAFTAIVNSLVNDIIKPFIALLVGGNFSELVAVLRPEEVNEAGEVIVEAITLNYGNLIMAILTFLIDAFVIFTILRIVRNAQRRMKESGEKLKEKFAKKGEAEEPAAEPAQEAAPAPEPPKPTTEELLAEIRDLLRAQNAKAEPAAPEEKAE</sequence>
<keyword evidence="9 10" id="KW-0407">Ion channel</keyword>
<dbReference type="SUPFAM" id="SSF81330">
    <property type="entry name" value="Gated mechanosensitive channel"/>
    <property type="match status" value="1"/>
</dbReference>
<name>A0A9D1VU38_9FIRM</name>
<dbReference type="InterPro" id="IPR001185">
    <property type="entry name" value="MS_channel"/>
</dbReference>
<dbReference type="GO" id="GO:0005886">
    <property type="term" value="C:plasma membrane"/>
    <property type="evidence" value="ECO:0007669"/>
    <property type="project" value="UniProtKB-SubCell"/>
</dbReference>
<evidence type="ECO:0000256" key="9">
    <source>
        <dbReference type="ARBA" id="ARBA00023303"/>
    </source>
</evidence>
<evidence type="ECO:0000256" key="2">
    <source>
        <dbReference type="ARBA" id="ARBA00007254"/>
    </source>
</evidence>
<evidence type="ECO:0000313" key="12">
    <source>
        <dbReference type="EMBL" id="HIX46863.1"/>
    </source>
</evidence>
<feature type="compositionally biased region" description="Basic and acidic residues" evidence="11">
    <location>
        <begin position="122"/>
        <end position="135"/>
    </location>
</feature>
<evidence type="ECO:0000256" key="8">
    <source>
        <dbReference type="ARBA" id="ARBA00023136"/>
    </source>
</evidence>
<dbReference type="NCBIfam" id="TIGR00220">
    <property type="entry name" value="mscL"/>
    <property type="match status" value="1"/>
</dbReference>
<evidence type="ECO:0000256" key="10">
    <source>
        <dbReference type="HAMAP-Rule" id="MF_00115"/>
    </source>
</evidence>
<evidence type="ECO:0000256" key="1">
    <source>
        <dbReference type="ARBA" id="ARBA00004651"/>
    </source>
</evidence>
<dbReference type="Pfam" id="PF01741">
    <property type="entry name" value="MscL"/>
    <property type="match status" value="1"/>
</dbReference>
<evidence type="ECO:0000256" key="11">
    <source>
        <dbReference type="SAM" id="MobiDB-lite"/>
    </source>
</evidence>
<evidence type="ECO:0000313" key="13">
    <source>
        <dbReference type="Proteomes" id="UP000824249"/>
    </source>
</evidence>
<comment type="subcellular location">
    <subcellularLocation>
        <location evidence="1 10">Cell membrane</location>
        <topology evidence="1 10">Multi-pass membrane protein</topology>
    </subcellularLocation>
</comment>
<dbReference type="InterPro" id="IPR037673">
    <property type="entry name" value="MSC/AndL"/>
</dbReference>
<keyword evidence="3 10" id="KW-0813">Transport</keyword>